<dbReference type="Proteomes" id="UP001521116">
    <property type="component" value="Unassembled WGS sequence"/>
</dbReference>
<feature type="compositionally biased region" description="Polar residues" evidence="1">
    <location>
        <begin position="58"/>
        <end position="77"/>
    </location>
</feature>
<feature type="region of interest" description="Disordered" evidence="1">
    <location>
        <begin position="382"/>
        <end position="411"/>
    </location>
</feature>
<keyword evidence="3" id="KW-1185">Reference proteome</keyword>
<evidence type="ECO:0000256" key="1">
    <source>
        <dbReference type="SAM" id="MobiDB-lite"/>
    </source>
</evidence>
<proteinExistence type="predicted"/>
<sequence length="624" mass="67279">MVDENQTQVAVTQLPAEDHGSLHQAVPQPSETTRAGMHPLNLTSPTATAPSSSGLRPANNTPSASTTPSKKQMSSTSAKKNQPAKQAAKAGPATHPKSRKSKPKPPAPTPHAVQKPLIGKPNPRSGPHSQQKPAKPPKMKPMASTSSKTAAPKYRKPKAKQTLHDPAPSHQTGPTLSDGKVERLIWQLSDGNGDPTPEIVEKTRLKKTGHPTWKLFTGRNVTKVPTPTNPPRFVYLDDKAAWDISCSKNWNVHEKHRFWPFDFTPQGKISLTRPNRGRPAYEADGRTYASMKRRKGDRYWLHGCHPPPKAGGPGASAVTSSTTADVAKSSKCAAPAEQPLPRVSSQPTTIIASTESSAAVQPTTNIEHGSLPESAQSYYGTLTSEPEASTAITPTAITPELPRLPTPNTAGSLLEEISTNLPESISPTSPPSAPTQIISSTLSSHNERATALSELSQRQRKVLTPSNIPAAVHTQDNQFVQVRKMLQASLNRERKKDSEIASLRQQLAVEQATNVNSGRLLEASEKKGAAFRTLAQKLYARAVDQQSALVDSHKATLGLLSDVNALKAAAERAAITTRRELQPMEALAKDVDGVLDRVEESMKDQGLGREFDLFAEEAMLLPED</sequence>
<feature type="compositionally biased region" description="Low complexity" evidence="1">
    <location>
        <begin position="140"/>
        <end position="149"/>
    </location>
</feature>
<evidence type="ECO:0000313" key="3">
    <source>
        <dbReference type="Proteomes" id="UP001521116"/>
    </source>
</evidence>
<feature type="compositionally biased region" description="Low complexity" evidence="1">
    <location>
        <begin position="385"/>
        <end position="400"/>
    </location>
</feature>
<dbReference type="EMBL" id="JAJVDC020000100">
    <property type="protein sequence ID" value="KAL1625040.1"/>
    <property type="molecule type" value="Genomic_DNA"/>
</dbReference>
<name>A0ABR3SMK8_9PEZI</name>
<feature type="compositionally biased region" description="Low complexity" evidence="1">
    <location>
        <begin position="43"/>
        <end position="53"/>
    </location>
</feature>
<feature type="compositionally biased region" description="Low complexity" evidence="1">
    <location>
        <begin position="78"/>
        <end position="95"/>
    </location>
</feature>
<feature type="compositionally biased region" description="Polar residues" evidence="1">
    <location>
        <begin position="1"/>
        <end position="11"/>
    </location>
</feature>
<organism evidence="2 3">
    <name type="scientific">Neofusicoccum ribis</name>
    <dbReference type="NCBI Taxonomy" id="45134"/>
    <lineage>
        <taxon>Eukaryota</taxon>
        <taxon>Fungi</taxon>
        <taxon>Dikarya</taxon>
        <taxon>Ascomycota</taxon>
        <taxon>Pezizomycotina</taxon>
        <taxon>Dothideomycetes</taxon>
        <taxon>Dothideomycetes incertae sedis</taxon>
        <taxon>Botryosphaeriales</taxon>
        <taxon>Botryosphaeriaceae</taxon>
        <taxon>Neofusicoccum</taxon>
    </lineage>
</organism>
<gene>
    <name evidence="2" type="ORF">SLS56_007548</name>
</gene>
<evidence type="ECO:0000313" key="2">
    <source>
        <dbReference type="EMBL" id="KAL1625040.1"/>
    </source>
</evidence>
<accession>A0ABR3SMK8</accession>
<protein>
    <submittedName>
        <fullName evidence="2">Uncharacterized protein</fullName>
    </submittedName>
</protein>
<comment type="caution">
    <text evidence="2">The sequence shown here is derived from an EMBL/GenBank/DDBJ whole genome shotgun (WGS) entry which is preliminary data.</text>
</comment>
<reference evidence="2 3" key="1">
    <citation type="submission" date="2024-02" db="EMBL/GenBank/DDBJ databases">
        <title>De novo assembly and annotation of 12 fungi associated with fruit tree decline syndrome in Ontario, Canada.</title>
        <authorList>
            <person name="Sulman M."/>
            <person name="Ellouze W."/>
            <person name="Ilyukhin E."/>
        </authorList>
    </citation>
    <scope>NUCLEOTIDE SEQUENCE [LARGE SCALE GENOMIC DNA]</scope>
    <source>
        <strain evidence="2 3">M1-105</strain>
    </source>
</reference>
<feature type="region of interest" description="Disordered" evidence="1">
    <location>
        <begin position="1"/>
        <end position="179"/>
    </location>
</feature>